<dbReference type="PANTHER" id="PTHR11487">
    <property type="entry name" value="THIOESTERASE"/>
    <property type="match status" value="1"/>
</dbReference>
<dbReference type="Gene3D" id="3.40.50.150">
    <property type="entry name" value="Vaccinia Virus protein VP39"/>
    <property type="match status" value="1"/>
</dbReference>
<sequence>MRAAEALFPGSSTTKEGSSISDRTFMYGKPSSSSDLLMFCLPYAGRGASIYRQWWESPGRGIEFVPVQLPGRENRVRESHIHDLRELVESLAADIAPHTGRPYALFGYCMGATIAFELAHRLPELTGRRPRHLVVAGCTPPHLQRAVSSMPRRTDDEMLTELRRLGGVPQAMLDDERLLAFALPVFRADWSALDGYGYRPAPALEVPITVLGSTDDPDVEPDKLRQWERHTNAETRVYVLPGDHFFVERFREEVRDLLVSELAVKPADAEEPPVAPETAPELVPGPGGIATALEVSGRRALGDVDTNAWRAALHDLDAAALTAMTRAVTNERLQVAPRHRWLIDRWIAALLAEGCVVRRDGALVATNEARPESADEDRVSGACATLGYGAELRDFFLRCNRNLSLLLRDRLTVQELWFQGGGFAVAESTYRDNPMARYLNAALAEAVVHRVRNGAGTAPVRVLELGAGIGATTSALLPMLAATGVELRYVFSDISPAFLKAARERFADYPFVAYELIDINDESGLSMPPADVVLSANVLHNAHDVEATLARLRRMTADDGMFAFVESSREHYQLMASMLFMLSGLDGHPRPGSADFRAAENRVCLTRTEWHEQLRRAGFALEATVPDGELDPAAVLEQYLYVTTPAGSA</sequence>
<name>A0A7W9HGS4_9PSEU</name>
<proteinExistence type="inferred from homology"/>
<dbReference type="InterPro" id="IPR029058">
    <property type="entry name" value="AB_hydrolase_fold"/>
</dbReference>
<evidence type="ECO:0000256" key="2">
    <source>
        <dbReference type="ARBA" id="ARBA00022801"/>
    </source>
</evidence>
<dbReference type="GO" id="GO:0032259">
    <property type="term" value="P:methylation"/>
    <property type="evidence" value="ECO:0007669"/>
    <property type="project" value="UniProtKB-KW"/>
</dbReference>
<dbReference type="Pfam" id="PF08242">
    <property type="entry name" value="Methyltransf_12"/>
    <property type="match status" value="1"/>
</dbReference>
<dbReference type="EMBL" id="JACHMO010000001">
    <property type="protein sequence ID" value="MBB5801935.1"/>
    <property type="molecule type" value="Genomic_DNA"/>
</dbReference>
<dbReference type="InterPro" id="IPR013217">
    <property type="entry name" value="Methyltransf_12"/>
</dbReference>
<dbReference type="SUPFAM" id="SSF53335">
    <property type="entry name" value="S-adenosyl-L-methionine-dependent methyltransferases"/>
    <property type="match status" value="1"/>
</dbReference>
<evidence type="ECO:0000313" key="4">
    <source>
        <dbReference type="EMBL" id="MBB5801935.1"/>
    </source>
</evidence>
<dbReference type="GO" id="GO:0008168">
    <property type="term" value="F:methyltransferase activity"/>
    <property type="evidence" value="ECO:0007669"/>
    <property type="project" value="UniProtKB-KW"/>
</dbReference>
<dbReference type="Pfam" id="PF00975">
    <property type="entry name" value="Thioesterase"/>
    <property type="match status" value="1"/>
</dbReference>
<keyword evidence="5" id="KW-1185">Reference proteome</keyword>
<reference evidence="4 5" key="1">
    <citation type="submission" date="2020-08" db="EMBL/GenBank/DDBJ databases">
        <title>Sequencing the genomes of 1000 actinobacteria strains.</title>
        <authorList>
            <person name="Klenk H.-P."/>
        </authorList>
    </citation>
    <scope>NUCLEOTIDE SEQUENCE [LARGE SCALE GENOMIC DNA]</scope>
    <source>
        <strain evidence="4 5">DSM 45486</strain>
    </source>
</reference>
<organism evidence="4 5">
    <name type="scientific">Saccharothrix ecbatanensis</name>
    <dbReference type="NCBI Taxonomy" id="1105145"/>
    <lineage>
        <taxon>Bacteria</taxon>
        <taxon>Bacillati</taxon>
        <taxon>Actinomycetota</taxon>
        <taxon>Actinomycetes</taxon>
        <taxon>Pseudonocardiales</taxon>
        <taxon>Pseudonocardiaceae</taxon>
        <taxon>Saccharothrix</taxon>
    </lineage>
</organism>
<dbReference type="AlphaFoldDB" id="A0A7W9HGS4"/>
<feature type="domain" description="Thioesterase TesA-like" evidence="3">
    <location>
        <begin position="39"/>
        <end position="258"/>
    </location>
</feature>
<evidence type="ECO:0000259" key="3">
    <source>
        <dbReference type="SMART" id="SM00824"/>
    </source>
</evidence>
<dbReference type="GO" id="GO:0016787">
    <property type="term" value="F:hydrolase activity"/>
    <property type="evidence" value="ECO:0007669"/>
    <property type="project" value="UniProtKB-KW"/>
</dbReference>
<gene>
    <name evidence="4" type="ORF">F4560_001703</name>
</gene>
<dbReference type="InterPro" id="IPR012223">
    <property type="entry name" value="TEII"/>
</dbReference>
<dbReference type="InterPro" id="IPR001031">
    <property type="entry name" value="Thioesterase"/>
</dbReference>
<protein>
    <submittedName>
        <fullName evidence="4">Surfactin synthase thioesterase subunit/SAM-dependent methyltransferase</fullName>
    </submittedName>
</protein>
<dbReference type="SUPFAM" id="SSF53474">
    <property type="entry name" value="alpha/beta-Hydrolases"/>
    <property type="match status" value="1"/>
</dbReference>
<accession>A0A7W9HGS4</accession>
<dbReference type="Proteomes" id="UP000552097">
    <property type="component" value="Unassembled WGS sequence"/>
</dbReference>
<dbReference type="SMART" id="SM00824">
    <property type="entry name" value="PKS_TE"/>
    <property type="match status" value="1"/>
</dbReference>
<dbReference type="GO" id="GO:0008610">
    <property type="term" value="P:lipid biosynthetic process"/>
    <property type="evidence" value="ECO:0007669"/>
    <property type="project" value="TreeGrafter"/>
</dbReference>
<comment type="similarity">
    <text evidence="1">Belongs to the thioesterase family.</text>
</comment>
<keyword evidence="4" id="KW-0808">Transferase</keyword>
<dbReference type="RefSeq" id="WP_184918339.1">
    <property type="nucleotide sequence ID" value="NZ_JACHMO010000001.1"/>
</dbReference>
<dbReference type="Gene3D" id="3.40.50.1820">
    <property type="entry name" value="alpha/beta hydrolase"/>
    <property type="match status" value="1"/>
</dbReference>
<dbReference type="InterPro" id="IPR029063">
    <property type="entry name" value="SAM-dependent_MTases_sf"/>
</dbReference>
<dbReference type="InterPro" id="IPR020802">
    <property type="entry name" value="TesA-like"/>
</dbReference>
<evidence type="ECO:0000313" key="5">
    <source>
        <dbReference type="Proteomes" id="UP000552097"/>
    </source>
</evidence>
<comment type="caution">
    <text evidence="4">The sequence shown here is derived from an EMBL/GenBank/DDBJ whole genome shotgun (WGS) entry which is preliminary data.</text>
</comment>
<keyword evidence="2" id="KW-0378">Hydrolase</keyword>
<dbReference type="CDD" id="cd02440">
    <property type="entry name" value="AdoMet_MTases"/>
    <property type="match status" value="1"/>
</dbReference>
<evidence type="ECO:0000256" key="1">
    <source>
        <dbReference type="ARBA" id="ARBA00007169"/>
    </source>
</evidence>
<keyword evidence="4" id="KW-0489">Methyltransferase</keyword>
<dbReference type="PANTHER" id="PTHR11487:SF0">
    <property type="entry name" value="S-ACYL FATTY ACID SYNTHASE THIOESTERASE, MEDIUM CHAIN"/>
    <property type="match status" value="1"/>
</dbReference>